<dbReference type="EMBL" id="MIGC01000374">
    <property type="protein sequence ID" value="PHJ25202.1"/>
    <property type="molecule type" value="Genomic_DNA"/>
</dbReference>
<organism evidence="2 3">
    <name type="scientific">Cystoisospora suis</name>
    <dbReference type="NCBI Taxonomy" id="483139"/>
    <lineage>
        <taxon>Eukaryota</taxon>
        <taxon>Sar</taxon>
        <taxon>Alveolata</taxon>
        <taxon>Apicomplexa</taxon>
        <taxon>Conoidasida</taxon>
        <taxon>Coccidia</taxon>
        <taxon>Eucoccidiorida</taxon>
        <taxon>Eimeriorina</taxon>
        <taxon>Sarcocystidae</taxon>
        <taxon>Cystoisospora</taxon>
    </lineage>
</organism>
<comment type="caution">
    <text evidence="2">The sequence shown here is derived from an EMBL/GenBank/DDBJ whole genome shotgun (WGS) entry which is preliminary data.</text>
</comment>
<evidence type="ECO:0000313" key="2">
    <source>
        <dbReference type="EMBL" id="PHJ25202.1"/>
    </source>
</evidence>
<keyword evidence="2" id="KW-0472">Membrane</keyword>
<keyword evidence="3" id="KW-1185">Reference proteome</keyword>
<dbReference type="GeneID" id="94424359"/>
<feature type="compositionally biased region" description="Basic and acidic residues" evidence="1">
    <location>
        <begin position="374"/>
        <end position="388"/>
    </location>
</feature>
<accession>A0A2C6LEA6</accession>
<evidence type="ECO:0000313" key="3">
    <source>
        <dbReference type="Proteomes" id="UP000221165"/>
    </source>
</evidence>
<keyword evidence="2" id="KW-0812">Transmembrane</keyword>
<feature type="region of interest" description="Disordered" evidence="1">
    <location>
        <begin position="610"/>
        <end position="647"/>
    </location>
</feature>
<evidence type="ECO:0000256" key="1">
    <source>
        <dbReference type="SAM" id="MobiDB-lite"/>
    </source>
</evidence>
<sequence length="798" mass="90734">MPPAVLPVLASQEQTLSRKSSPWMKPGFFSLFPGGLLPSLFTFSKCSFSGLIFSSFRLLLVVAAVICCVCTSKSSATSIEIQVHELLRETPHHSSPFPGFFFCTKNTLSVSLRGQRSLFCFSSLSFAEKRAEWRRSLPIHLRLGGNNDDSRPFSLSRRKETSAVLVGTGWRNEPEQASHFLRLFPHGFRKRSFAYLTSRIYPSIQSPELYPLGPYDCRDYINSMTRMPGWATQRYVHSSSYLPLQTSSAGFVSSPQERKTKSSAIYSLFRPVTPSRRRVASCITGRTPTDSFVKTGEATSAAAGRNGLGNVLFQRGQEGLRTGVNLARWVESSFSTALWGAGKGRAQQKKGPTRAGASRPKGTDKKSATLKKGSKAEDKKKKKGEEKLQIPLKRTSSKGGRQRQEDLFSELTKDNLDGRDLPHGLIPPLQWELYKTFGRLGNPNWPYTAEPATCKIFIERLFKGFGRRLSITENEFKKRIERDWNFLAPVNSSEFEHFDGLCWKCWTVVRDLKIIEEEEFRRLRTEQRREAKKKDGEALLPARARKWSLPPPEDIPRLTMQRRVNKEINQQGVHPAVLHVLWRFFSDGNDELTREQASARFESLVISQNVAPPQEDQEGDDTSHSSPSEDPDEHETQASQQSEENRDELDAYLEELIKRRKEKEAKRLLRPLTADRFVEIFQDEVEAAMESFDEDAYWAYHRGVMAERTELKEALARNAAFRQQRRRFARASDMLFKDIWRSVLRARNKDTLKEISRPTDVSSVWKVVPAPCSHKLKTSVSSAAEELLAKVAEKTGVH</sequence>
<feature type="region of interest" description="Disordered" evidence="1">
    <location>
        <begin position="526"/>
        <end position="545"/>
    </location>
</feature>
<dbReference type="OrthoDB" id="333502at2759"/>
<dbReference type="VEuPathDB" id="ToxoDB:CSUI_000942"/>
<protein>
    <submittedName>
        <fullName evidence="2">Transmembrane protein</fullName>
    </submittedName>
</protein>
<gene>
    <name evidence="2" type="ORF">CSUI_000942</name>
</gene>
<feature type="compositionally biased region" description="Basic and acidic residues" evidence="1">
    <location>
        <begin position="526"/>
        <end position="537"/>
    </location>
</feature>
<feature type="region of interest" description="Disordered" evidence="1">
    <location>
        <begin position="341"/>
        <end position="404"/>
    </location>
</feature>
<dbReference type="AlphaFoldDB" id="A0A2C6LEA6"/>
<dbReference type="Proteomes" id="UP000221165">
    <property type="component" value="Unassembled WGS sequence"/>
</dbReference>
<reference evidence="2 3" key="1">
    <citation type="journal article" date="2017" name="Int. J. Parasitol.">
        <title>The genome of the protozoan parasite Cystoisospora suis and a reverse vaccinology approach to identify vaccine candidates.</title>
        <authorList>
            <person name="Palmieri N."/>
            <person name="Shrestha A."/>
            <person name="Ruttkowski B."/>
            <person name="Beck T."/>
            <person name="Vogl C."/>
            <person name="Tomley F."/>
            <person name="Blake D.P."/>
            <person name="Joachim A."/>
        </authorList>
    </citation>
    <scope>NUCLEOTIDE SEQUENCE [LARGE SCALE GENOMIC DNA]</scope>
    <source>
        <strain evidence="2 3">Wien I</strain>
    </source>
</reference>
<proteinExistence type="predicted"/>
<name>A0A2C6LEA6_9APIC</name>
<dbReference type="RefSeq" id="XP_067926874.1">
    <property type="nucleotide sequence ID" value="XM_068061148.1"/>
</dbReference>